<name>A0A8A1LWS9_AJEC8</name>
<evidence type="ECO:0000313" key="2">
    <source>
        <dbReference type="Proteomes" id="UP000663419"/>
    </source>
</evidence>
<reference evidence="1" key="1">
    <citation type="submission" date="2021-01" db="EMBL/GenBank/DDBJ databases">
        <title>Chromosome-level genome assembly of a human fungal pathogen reveals clustering of transcriptionally co-regulated genes.</title>
        <authorList>
            <person name="Voorhies M."/>
            <person name="Cohen S."/>
            <person name="Shea T.P."/>
            <person name="Petrus S."/>
            <person name="Munoz J.F."/>
            <person name="Poplawski S."/>
            <person name="Goldman W.E."/>
            <person name="Michael T."/>
            <person name="Cuomo C.A."/>
            <person name="Sil A."/>
            <person name="Beyhan S."/>
        </authorList>
    </citation>
    <scope>NUCLEOTIDE SEQUENCE</scope>
    <source>
        <strain evidence="1">H88</strain>
    </source>
</reference>
<organism evidence="1 2">
    <name type="scientific">Ajellomyces capsulatus (strain H88)</name>
    <name type="common">Darling's disease fungus</name>
    <name type="synonym">Histoplasma capsulatum</name>
    <dbReference type="NCBI Taxonomy" id="544711"/>
    <lineage>
        <taxon>Eukaryota</taxon>
        <taxon>Fungi</taxon>
        <taxon>Dikarya</taxon>
        <taxon>Ascomycota</taxon>
        <taxon>Pezizomycotina</taxon>
        <taxon>Eurotiomycetes</taxon>
        <taxon>Eurotiomycetidae</taxon>
        <taxon>Onygenales</taxon>
        <taxon>Ajellomycetaceae</taxon>
        <taxon>Histoplasma</taxon>
    </lineage>
</organism>
<evidence type="ECO:0000313" key="1">
    <source>
        <dbReference type="EMBL" id="QSS57665.1"/>
    </source>
</evidence>
<protein>
    <submittedName>
        <fullName evidence="1">Uncharacterized protein</fullName>
    </submittedName>
</protein>
<dbReference type="VEuPathDB" id="FungiDB:I7I53_11930"/>
<accession>A0A8A1LWS9</accession>
<dbReference type="EMBL" id="CP069107">
    <property type="protein sequence ID" value="QSS57665.1"/>
    <property type="molecule type" value="Genomic_DNA"/>
</dbReference>
<gene>
    <name evidence="1" type="ORF">I7I53_11930</name>
</gene>
<sequence length="95" mass="10940">MINIVQVSARNLMKSCITSHHNLDHFGYLIMFVLTVCLGCGEARLPFCILHCIHQTAKHASDSYLWLGNFSPGHLQRYSTSHFYFLVRCLHTLEM</sequence>
<dbReference type="AlphaFoldDB" id="A0A8A1LWS9"/>
<dbReference type="Proteomes" id="UP000663419">
    <property type="component" value="Chromosome 6"/>
</dbReference>
<proteinExistence type="predicted"/>